<dbReference type="PANTHER" id="PTHR37422:SF13">
    <property type="entry name" value="LIPOPOLYSACCHARIDE BIOSYNTHESIS PROTEIN PA4999-RELATED"/>
    <property type="match status" value="1"/>
</dbReference>
<name>A0A1E7QXM6_9GAMM</name>
<feature type="transmembrane region" description="Helical" evidence="5">
    <location>
        <begin position="156"/>
        <end position="172"/>
    </location>
</feature>
<keyword evidence="3 5" id="KW-1133">Transmembrane helix</keyword>
<dbReference type="InterPro" id="IPR021797">
    <property type="entry name" value="Wzy_C_2"/>
</dbReference>
<comment type="caution">
    <text evidence="8">The sequence shown here is derived from an EMBL/GenBank/DDBJ whole genome shotgun (WGS) entry which is preliminary data.</text>
</comment>
<feature type="transmembrane region" description="Helical" evidence="5">
    <location>
        <begin position="386"/>
        <end position="407"/>
    </location>
</feature>
<evidence type="ECO:0000313" key="9">
    <source>
        <dbReference type="Proteomes" id="UP000185895"/>
    </source>
</evidence>
<feature type="domain" description="O-antigen ligase-related" evidence="6">
    <location>
        <begin position="163"/>
        <end position="311"/>
    </location>
</feature>
<dbReference type="STRING" id="1262585.BJI46_06610"/>
<feature type="transmembrane region" description="Helical" evidence="5">
    <location>
        <begin position="356"/>
        <end position="374"/>
    </location>
</feature>
<feature type="domain" description="Virulence factor membrane-bound polymerase C-terminal" evidence="7">
    <location>
        <begin position="339"/>
        <end position="500"/>
    </location>
</feature>
<evidence type="ECO:0000256" key="2">
    <source>
        <dbReference type="ARBA" id="ARBA00022692"/>
    </source>
</evidence>
<dbReference type="InterPro" id="IPR007016">
    <property type="entry name" value="O-antigen_ligase-rel_domated"/>
</dbReference>
<evidence type="ECO:0000256" key="4">
    <source>
        <dbReference type="ARBA" id="ARBA00023136"/>
    </source>
</evidence>
<dbReference type="Pfam" id="PF11846">
    <property type="entry name" value="Wzy_C_2"/>
    <property type="match status" value="1"/>
</dbReference>
<dbReference type="Pfam" id="PF04932">
    <property type="entry name" value="Wzy_C"/>
    <property type="match status" value="1"/>
</dbReference>
<gene>
    <name evidence="8" type="ORF">BJI46_06610</name>
</gene>
<keyword evidence="2 5" id="KW-0812">Transmembrane</keyword>
<feature type="transmembrane region" description="Helical" evidence="5">
    <location>
        <begin position="205"/>
        <end position="222"/>
    </location>
</feature>
<dbReference type="InterPro" id="IPR051533">
    <property type="entry name" value="WaaL-like"/>
</dbReference>
<keyword evidence="4 5" id="KW-0472">Membrane</keyword>
<feature type="transmembrane region" description="Helical" evidence="5">
    <location>
        <begin position="302"/>
        <end position="325"/>
    </location>
</feature>
<evidence type="ECO:0008006" key="10">
    <source>
        <dbReference type="Google" id="ProtNLM"/>
    </source>
</evidence>
<evidence type="ECO:0000256" key="1">
    <source>
        <dbReference type="ARBA" id="ARBA00004141"/>
    </source>
</evidence>
<feature type="transmembrane region" description="Helical" evidence="5">
    <location>
        <begin position="83"/>
        <end position="108"/>
    </location>
</feature>
<sequence>MVFAAIILAIVLFWKKTLYSPKIALPILVIAFIPIIQFLFGQVFFLQNAVLPSLFICATWFALSTSYSLTLAKAPNTKPSEGFMYCFALTMIAAGVISCIVAIIQWLHLDLHTRLVLNLVSDRPYANIGQPNLFATSLIMSVLSVLYLYEKYKIKTILAVLLGALLLFTMSLTLSRTAWLASIVIVLFLLVKAKSSGFRLQRRYMLLWFALFMGCFWILPYLNHLVAEYIAATPKFQMRSMADRTGSGFERFEMWNQIFHAVLQQPWTGYGWYQTTAAQYAVAGQFPVHVWLTSSHNIIIDLLAWNGLLLGGCIIVYFFFFLLILFQKAKTVTAGCAILMMFAVLIHALLEYPLYYAYYLIPVACLSGVILAQQTQPKNQIRLSRWVPRIGFIAGIIFMACTCYFYSQPTPPAKALGQSTHSWQLRTWSLFDKLDTRTQWVRLKPATHLSPIEIEHYRHVVQCYLTHYDMYKFAQVLAYNGDQQGAIELLGKINAMYNKKYTYSDLLNTLKEKSSNS</sequence>
<feature type="transmembrane region" description="Helical" evidence="5">
    <location>
        <begin position="128"/>
        <end position="149"/>
    </location>
</feature>
<protein>
    <recommendedName>
        <fullName evidence="10">O-antigen ligase family protein</fullName>
    </recommendedName>
</protein>
<comment type="subcellular location">
    <subcellularLocation>
        <location evidence="1">Membrane</location>
        <topology evidence="1">Multi-pass membrane protein</topology>
    </subcellularLocation>
</comment>
<organism evidence="8 9">
    <name type="scientific">Acinetobacter qingfengensis</name>
    <dbReference type="NCBI Taxonomy" id="1262585"/>
    <lineage>
        <taxon>Bacteria</taxon>
        <taxon>Pseudomonadati</taxon>
        <taxon>Pseudomonadota</taxon>
        <taxon>Gammaproteobacteria</taxon>
        <taxon>Moraxellales</taxon>
        <taxon>Moraxellaceae</taxon>
        <taxon>Acinetobacter</taxon>
    </lineage>
</organism>
<evidence type="ECO:0000256" key="3">
    <source>
        <dbReference type="ARBA" id="ARBA00022989"/>
    </source>
</evidence>
<feature type="transmembrane region" description="Helical" evidence="5">
    <location>
        <begin position="51"/>
        <end position="71"/>
    </location>
</feature>
<dbReference type="AlphaFoldDB" id="A0A1E7QXM6"/>
<reference evidence="8 9" key="1">
    <citation type="submission" date="2016-09" db="EMBL/GenBank/DDBJ databases">
        <authorList>
            <person name="Capua I."/>
            <person name="De Benedictis P."/>
            <person name="Joannis T."/>
            <person name="Lombin L.H."/>
            <person name="Cattoli G."/>
        </authorList>
    </citation>
    <scope>NUCLEOTIDE SEQUENCE [LARGE SCALE GENOMIC DNA]</scope>
    <source>
        <strain evidence="8 9">ANC 4671</strain>
    </source>
</reference>
<keyword evidence="9" id="KW-1185">Reference proteome</keyword>
<dbReference type="GO" id="GO:0016020">
    <property type="term" value="C:membrane"/>
    <property type="evidence" value="ECO:0007669"/>
    <property type="project" value="UniProtKB-SubCell"/>
</dbReference>
<feature type="transmembrane region" description="Helical" evidence="5">
    <location>
        <begin position="178"/>
        <end position="193"/>
    </location>
</feature>
<accession>A0A1E7QXM6</accession>
<proteinExistence type="predicted"/>
<dbReference type="EMBL" id="MKKK01000073">
    <property type="protein sequence ID" value="OEY91801.1"/>
    <property type="molecule type" value="Genomic_DNA"/>
</dbReference>
<evidence type="ECO:0000313" key="8">
    <source>
        <dbReference type="EMBL" id="OEY91801.1"/>
    </source>
</evidence>
<dbReference type="Proteomes" id="UP000185895">
    <property type="component" value="Unassembled WGS sequence"/>
</dbReference>
<evidence type="ECO:0000259" key="7">
    <source>
        <dbReference type="Pfam" id="PF11846"/>
    </source>
</evidence>
<evidence type="ECO:0000256" key="5">
    <source>
        <dbReference type="SAM" id="Phobius"/>
    </source>
</evidence>
<feature type="transmembrane region" description="Helical" evidence="5">
    <location>
        <begin position="23"/>
        <end position="45"/>
    </location>
</feature>
<dbReference type="PANTHER" id="PTHR37422">
    <property type="entry name" value="TEICHURONIC ACID BIOSYNTHESIS PROTEIN TUAE"/>
    <property type="match status" value="1"/>
</dbReference>
<evidence type="ECO:0000259" key="6">
    <source>
        <dbReference type="Pfam" id="PF04932"/>
    </source>
</evidence>
<feature type="transmembrane region" description="Helical" evidence="5">
    <location>
        <begin position="332"/>
        <end position="350"/>
    </location>
</feature>